<dbReference type="EMBL" id="KY656892">
    <property type="protein sequence ID" value="ATU74568.1"/>
    <property type="molecule type" value="Genomic_DNA"/>
</dbReference>
<evidence type="ECO:0000256" key="6">
    <source>
        <dbReference type="ARBA" id="ARBA00022692"/>
    </source>
</evidence>
<comment type="subcellular location">
    <subcellularLocation>
        <location evidence="2 12">Mitochondrion inner membrane</location>
        <topology evidence="2 12">Multi-pass membrane protein</topology>
    </subcellularLocation>
</comment>
<evidence type="ECO:0000256" key="4">
    <source>
        <dbReference type="ARBA" id="ARBA00021009"/>
    </source>
</evidence>
<name>A0A3Q8CR02_LIPBO</name>
<evidence type="ECO:0000256" key="2">
    <source>
        <dbReference type="ARBA" id="ARBA00004448"/>
    </source>
</evidence>
<reference evidence="15" key="1">
    <citation type="submission" date="2017-02" db="EMBL/GenBank/DDBJ databases">
        <title>Mitochondrial genome organization varies among different groups of the booklouse, Liposcelis bostrychophila.</title>
        <authorList>
            <person name="Feng S.Q."/>
            <person name="Yang Q.Q."/>
            <person name="Li Z.H."/>
        </authorList>
    </citation>
    <scope>NUCLEOTIDE SEQUENCE</scope>
    <source>
        <strain evidence="15">BJ</strain>
        <strain evidence="16">XSG</strain>
    </source>
</reference>
<evidence type="ECO:0000256" key="12">
    <source>
        <dbReference type="RuleBase" id="RU000471"/>
    </source>
</evidence>
<keyword evidence="9 13" id="KW-0830">Ubiquinone</keyword>
<evidence type="ECO:0000256" key="13">
    <source>
        <dbReference type="RuleBase" id="RU000473"/>
    </source>
</evidence>
<dbReference type="GO" id="GO:0005743">
    <property type="term" value="C:mitochondrial inner membrane"/>
    <property type="evidence" value="ECO:0007669"/>
    <property type="project" value="UniProtKB-SubCell"/>
</dbReference>
<dbReference type="AlphaFoldDB" id="A0A3Q8CR02"/>
<evidence type="ECO:0000256" key="11">
    <source>
        <dbReference type="ARBA" id="ARBA00023136"/>
    </source>
</evidence>
<feature type="transmembrane region" description="Helical" evidence="14">
    <location>
        <begin position="166"/>
        <end position="186"/>
    </location>
</feature>
<keyword evidence="6 12" id="KW-0812">Transmembrane</keyword>
<evidence type="ECO:0000256" key="14">
    <source>
        <dbReference type="SAM" id="Phobius"/>
    </source>
</evidence>
<evidence type="ECO:0000256" key="5">
    <source>
        <dbReference type="ARBA" id="ARBA00022448"/>
    </source>
</evidence>
<keyword evidence="11 14" id="KW-0472">Membrane</keyword>
<keyword evidence="8 14" id="KW-1133">Transmembrane helix</keyword>
<keyword evidence="5" id="KW-0813">Transport</keyword>
<evidence type="ECO:0000313" key="15">
    <source>
        <dbReference type="EMBL" id="ATU74555.1"/>
    </source>
</evidence>
<keyword evidence="10 13" id="KW-0496">Mitochondrion</keyword>
<feature type="transmembrane region" description="Helical" evidence="14">
    <location>
        <begin position="226"/>
        <end position="252"/>
    </location>
</feature>
<evidence type="ECO:0000256" key="1">
    <source>
        <dbReference type="ARBA" id="ARBA00003257"/>
    </source>
</evidence>
<evidence type="ECO:0000313" key="16">
    <source>
        <dbReference type="EMBL" id="ATU74568.1"/>
    </source>
</evidence>
<feature type="transmembrane region" description="Helical" evidence="14">
    <location>
        <begin position="138"/>
        <end position="159"/>
    </location>
</feature>
<gene>
    <name evidence="15" type="primary">nad1</name>
</gene>
<feature type="transmembrane region" description="Helical" evidence="14">
    <location>
        <begin position="66"/>
        <end position="84"/>
    </location>
</feature>
<proteinExistence type="inferred from homology"/>
<accession>A0A3Q8CR02</accession>
<dbReference type="GO" id="GO:0003954">
    <property type="term" value="F:NADH dehydrogenase activity"/>
    <property type="evidence" value="ECO:0007669"/>
    <property type="project" value="TreeGrafter"/>
</dbReference>
<organism evidence="15">
    <name type="scientific">Liposcelis bostrychophila</name>
    <name type="common">Booklouse</name>
    <dbReference type="NCBI Taxonomy" id="185214"/>
    <lineage>
        <taxon>Eukaryota</taxon>
        <taxon>Metazoa</taxon>
        <taxon>Ecdysozoa</taxon>
        <taxon>Arthropoda</taxon>
        <taxon>Hexapoda</taxon>
        <taxon>Insecta</taxon>
        <taxon>Pterygota</taxon>
        <taxon>Neoptera</taxon>
        <taxon>Paraneoptera</taxon>
        <taxon>Psocodea</taxon>
        <taxon>Troctomorpha</taxon>
        <taxon>Liposcelidetae</taxon>
        <taxon>Liposcelididae</taxon>
        <taxon>Liposcelis</taxon>
    </lineage>
</organism>
<feature type="transmembrane region" description="Helical" evidence="14">
    <location>
        <begin position="272"/>
        <end position="290"/>
    </location>
</feature>
<evidence type="ECO:0000256" key="9">
    <source>
        <dbReference type="ARBA" id="ARBA00023075"/>
    </source>
</evidence>
<comment type="function">
    <text evidence="1">Core subunit of the mitochondrial membrane respiratory chain NADH dehydrogenase (Complex I) that is believed to belong to the minimal assembly required for catalysis. Complex I functions in the transfer of electrons from NADH to the respiratory chain. The immediate electron acceptor for the enzyme is believed to be ubiquinone.</text>
</comment>
<dbReference type="InterPro" id="IPR001694">
    <property type="entry name" value="NADH_UbQ_OxRdtase_su1/FPO"/>
</dbReference>
<dbReference type="PANTHER" id="PTHR11432:SF3">
    <property type="entry name" value="NADH-UBIQUINONE OXIDOREDUCTASE CHAIN 1"/>
    <property type="match status" value="1"/>
</dbReference>
<dbReference type="GO" id="GO:0009060">
    <property type="term" value="P:aerobic respiration"/>
    <property type="evidence" value="ECO:0007669"/>
    <property type="project" value="TreeGrafter"/>
</dbReference>
<dbReference type="PANTHER" id="PTHR11432">
    <property type="entry name" value="NADH DEHYDROGENASE SUBUNIT 1"/>
    <property type="match status" value="1"/>
</dbReference>
<comment type="catalytic activity">
    <reaction evidence="13">
        <text>a ubiquinone + NADH + 5 H(+)(in) = a ubiquinol + NAD(+) + 4 H(+)(out)</text>
        <dbReference type="Rhea" id="RHEA:29091"/>
        <dbReference type="Rhea" id="RHEA-COMP:9565"/>
        <dbReference type="Rhea" id="RHEA-COMP:9566"/>
        <dbReference type="ChEBI" id="CHEBI:15378"/>
        <dbReference type="ChEBI" id="CHEBI:16389"/>
        <dbReference type="ChEBI" id="CHEBI:17976"/>
        <dbReference type="ChEBI" id="CHEBI:57540"/>
        <dbReference type="ChEBI" id="CHEBI:57945"/>
        <dbReference type="EC" id="7.1.1.2"/>
    </reaction>
</comment>
<comment type="similarity">
    <text evidence="3 12">Belongs to the complex I subunit 1 family.</text>
</comment>
<evidence type="ECO:0000256" key="7">
    <source>
        <dbReference type="ARBA" id="ARBA00022792"/>
    </source>
</evidence>
<dbReference type="Pfam" id="PF00146">
    <property type="entry name" value="NADHdh"/>
    <property type="match status" value="1"/>
</dbReference>
<sequence>MNLVLHIILILLSVAFFTLYERKILGLIQLRKGPNKVGPVGLLQPFSDALKLFSKFSSAPIKGNLVLYYFTPLYFLLLSLMFFLNKPFFSSSFFTLSMLILLFLYTTSVYTTLVTGWSSNSKYSLIGSMRSVAQSLSYEVTLGLLFFSFAFLMSSTLLYKIINFKSFLLQLFFFPILTILFLNYLVESNRTPFDLSECESELVSGFNVEFGGAEFSLIFLGENLMLVLNSLVLSVLAGSSPTYLILWILIIYLKISIRGAYPRYRLDSMMELCWLIFLPFTLILLSSLYLL</sequence>
<dbReference type="EC" id="7.1.1.2" evidence="13"/>
<dbReference type="EMBL" id="KY656890">
    <property type="protein sequence ID" value="ATU74555.1"/>
    <property type="molecule type" value="Genomic_DNA"/>
</dbReference>
<protein>
    <recommendedName>
        <fullName evidence="4 13">NADH-ubiquinone oxidoreductase chain 1</fullName>
        <ecNumber evidence="13">7.1.1.2</ecNumber>
    </recommendedName>
</protein>
<keyword evidence="12" id="KW-0520">NAD</keyword>
<dbReference type="GO" id="GO:0008137">
    <property type="term" value="F:NADH dehydrogenase (ubiquinone) activity"/>
    <property type="evidence" value="ECO:0007669"/>
    <property type="project" value="UniProtKB-EC"/>
</dbReference>
<dbReference type="PROSITE" id="PS00668">
    <property type="entry name" value="COMPLEX1_ND1_2"/>
    <property type="match status" value="1"/>
</dbReference>
<feature type="transmembrane region" description="Helical" evidence="14">
    <location>
        <begin position="96"/>
        <end position="118"/>
    </location>
</feature>
<geneLocation type="mitochondrion" evidence="15"/>
<keyword evidence="7" id="KW-0999">Mitochondrion inner membrane</keyword>
<evidence type="ECO:0000256" key="8">
    <source>
        <dbReference type="ARBA" id="ARBA00022989"/>
    </source>
</evidence>
<evidence type="ECO:0000256" key="10">
    <source>
        <dbReference type="ARBA" id="ARBA00023128"/>
    </source>
</evidence>
<dbReference type="InterPro" id="IPR018086">
    <property type="entry name" value="NADH_UbQ_OxRdtase_su1_CS"/>
</dbReference>
<evidence type="ECO:0000256" key="3">
    <source>
        <dbReference type="ARBA" id="ARBA00010535"/>
    </source>
</evidence>